<evidence type="ECO:0000256" key="3">
    <source>
        <dbReference type="ARBA" id="ARBA00022989"/>
    </source>
</evidence>
<dbReference type="OrthoDB" id="6397215at2"/>
<evidence type="ECO:0000256" key="4">
    <source>
        <dbReference type="ARBA" id="ARBA00023136"/>
    </source>
</evidence>
<keyword evidence="4 5" id="KW-0472">Membrane</keyword>
<keyword evidence="2 5" id="KW-0812">Transmembrane</keyword>
<feature type="transmembrane region" description="Helical" evidence="5">
    <location>
        <begin position="336"/>
        <end position="355"/>
    </location>
</feature>
<evidence type="ECO:0000313" key="7">
    <source>
        <dbReference type="EMBL" id="QFI37491.1"/>
    </source>
</evidence>
<feature type="transmembrane region" description="Helical" evidence="5">
    <location>
        <begin position="53"/>
        <end position="69"/>
    </location>
</feature>
<dbReference type="RefSeq" id="WP_019440289.1">
    <property type="nucleotide sequence ID" value="NZ_ALOE01000006.1"/>
</dbReference>
<dbReference type="EMBL" id="CP044399">
    <property type="protein sequence ID" value="QFI37491.1"/>
    <property type="molecule type" value="Genomic_DNA"/>
</dbReference>
<comment type="subcellular location">
    <subcellularLocation>
        <location evidence="1">Membrane</location>
        <topology evidence="1">Multi-pass membrane protein</topology>
    </subcellularLocation>
</comment>
<dbReference type="KEGG" id="mmaa:FR932_06420"/>
<gene>
    <name evidence="7" type="ORF">FR932_06420</name>
</gene>
<dbReference type="Pfam" id="PF04932">
    <property type="entry name" value="Wzy_C"/>
    <property type="match status" value="1"/>
</dbReference>
<evidence type="ECO:0000256" key="5">
    <source>
        <dbReference type="SAM" id="Phobius"/>
    </source>
</evidence>
<evidence type="ECO:0000259" key="6">
    <source>
        <dbReference type="Pfam" id="PF04932"/>
    </source>
</evidence>
<feature type="transmembrane region" description="Helical" evidence="5">
    <location>
        <begin position="199"/>
        <end position="227"/>
    </location>
</feature>
<accession>A0A5J6WJV0</accession>
<sequence>MNVFIWLEKYGLLFIMLFCLGVYTPDFTHKISMMDHELDVVTDSLAESNSFKQIFWVLLSMFFVFRFIINTEMNKLKSVIINKMFLFFVICTIAFLSASWSSYPMISMKRAIFQMLFCTSVSLALCFSYFHRSIEINLKCTAIICIVMILLSLIQGAGFNEDLNLAGYTKSKNTMGLNLAVLIIISHMWVKSLNIDSRFLYVTLGVLFVFLILTQSKTSIILCIGYFLLTQVSLSKIKVFMTVFSVLFFCVFILIPGISYHLSHYQHIALYVDADFITGRGVIWDALYYDLGFFDKITLGYGYGSYFGVGVIPFVLDDKYSFLQYISSAHNGYLQILLQFGLIGSSVLFIVFFMSMLNATNLYIHAALIIPIFQNVTESSIFRDANIAWFLMLMIILSSSLHVLIKDMKNDSDMLETVT</sequence>
<feature type="transmembrane region" description="Helical" evidence="5">
    <location>
        <begin position="362"/>
        <end position="381"/>
    </location>
</feature>
<organism evidence="7 8">
    <name type="scientific">Moritella marina ATCC 15381</name>
    <dbReference type="NCBI Taxonomy" id="1202962"/>
    <lineage>
        <taxon>Bacteria</taxon>
        <taxon>Pseudomonadati</taxon>
        <taxon>Pseudomonadota</taxon>
        <taxon>Gammaproteobacteria</taxon>
        <taxon>Alteromonadales</taxon>
        <taxon>Moritellaceae</taxon>
        <taxon>Moritella</taxon>
    </lineage>
</organism>
<dbReference type="GO" id="GO:0016874">
    <property type="term" value="F:ligase activity"/>
    <property type="evidence" value="ECO:0007669"/>
    <property type="project" value="UniProtKB-KW"/>
</dbReference>
<keyword evidence="3 5" id="KW-1133">Transmembrane helix</keyword>
<feature type="transmembrane region" description="Helical" evidence="5">
    <location>
        <begin position="175"/>
        <end position="193"/>
    </location>
</feature>
<evidence type="ECO:0000256" key="1">
    <source>
        <dbReference type="ARBA" id="ARBA00004141"/>
    </source>
</evidence>
<proteinExistence type="predicted"/>
<keyword evidence="7" id="KW-0436">Ligase</keyword>
<protein>
    <submittedName>
        <fullName evidence="7">O-antigen ligase domain-containing protein</fullName>
    </submittedName>
</protein>
<evidence type="ECO:0000313" key="8">
    <source>
        <dbReference type="Proteomes" id="UP000327424"/>
    </source>
</evidence>
<feature type="transmembrane region" description="Helical" evidence="5">
    <location>
        <begin position="112"/>
        <end position="130"/>
    </location>
</feature>
<feature type="transmembrane region" description="Helical" evidence="5">
    <location>
        <begin position="6"/>
        <end position="24"/>
    </location>
</feature>
<feature type="transmembrane region" description="Helical" evidence="5">
    <location>
        <begin position="387"/>
        <end position="405"/>
    </location>
</feature>
<feature type="domain" description="O-antigen ligase-related" evidence="6">
    <location>
        <begin position="204"/>
        <end position="348"/>
    </location>
</feature>
<feature type="transmembrane region" description="Helical" evidence="5">
    <location>
        <begin position="136"/>
        <end position="154"/>
    </location>
</feature>
<evidence type="ECO:0000256" key="2">
    <source>
        <dbReference type="ARBA" id="ARBA00022692"/>
    </source>
</evidence>
<reference evidence="7 8" key="1">
    <citation type="submission" date="2019-09" db="EMBL/GenBank/DDBJ databases">
        <title>Hybrid Assembly of the complete Genome of the Deep-Sea Bacterium Moritella marina from long Nanopore and Illumina reads.</title>
        <authorList>
            <person name="Magin S."/>
            <person name="Georgoulis A."/>
            <person name="Papadimitriou K."/>
            <person name="Iliakis G."/>
            <person name="Vorgias C.E."/>
        </authorList>
    </citation>
    <scope>NUCLEOTIDE SEQUENCE [LARGE SCALE GENOMIC DNA]</scope>
    <source>
        <strain evidence="7 8">MP-1</strain>
    </source>
</reference>
<keyword evidence="8" id="KW-1185">Reference proteome</keyword>
<dbReference type="GO" id="GO:0016020">
    <property type="term" value="C:membrane"/>
    <property type="evidence" value="ECO:0007669"/>
    <property type="project" value="UniProtKB-SubCell"/>
</dbReference>
<name>A0A5J6WJV0_MORMI</name>
<dbReference type="AlphaFoldDB" id="A0A5J6WJV0"/>
<feature type="transmembrane region" description="Helical" evidence="5">
    <location>
        <begin position="81"/>
        <end position="100"/>
    </location>
</feature>
<feature type="transmembrane region" description="Helical" evidence="5">
    <location>
        <begin position="299"/>
        <end position="316"/>
    </location>
</feature>
<dbReference type="InterPro" id="IPR007016">
    <property type="entry name" value="O-antigen_ligase-rel_domated"/>
</dbReference>
<feature type="transmembrane region" description="Helical" evidence="5">
    <location>
        <begin position="239"/>
        <end position="262"/>
    </location>
</feature>
<dbReference type="Proteomes" id="UP000327424">
    <property type="component" value="Chromosome"/>
</dbReference>